<feature type="transmembrane region" description="Helical" evidence="5">
    <location>
        <begin position="206"/>
        <end position="225"/>
    </location>
</feature>
<organism evidence="7 8">
    <name type="scientific">Clostridium fermenticellae</name>
    <dbReference type="NCBI Taxonomy" id="2068654"/>
    <lineage>
        <taxon>Bacteria</taxon>
        <taxon>Bacillati</taxon>
        <taxon>Bacillota</taxon>
        <taxon>Clostridia</taxon>
        <taxon>Eubacteriales</taxon>
        <taxon>Clostridiaceae</taxon>
        <taxon>Clostridium</taxon>
    </lineage>
</organism>
<dbReference type="GO" id="GO:0055085">
    <property type="term" value="P:transmembrane transport"/>
    <property type="evidence" value="ECO:0007669"/>
    <property type="project" value="InterPro"/>
</dbReference>
<gene>
    <name evidence="7" type="ORF">D4Z93_10410</name>
</gene>
<evidence type="ECO:0000313" key="7">
    <source>
        <dbReference type="EMBL" id="AYD40914.1"/>
    </source>
</evidence>
<evidence type="ECO:0000256" key="4">
    <source>
        <dbReference type="ARBA" id="ARBA00023136"/>
    </source>
</evidence>
<dbReference type="Gene3D" id="1.20.1740.10">
    <property type="entry name" value="Amino acid/polyamine transporter I"/>
    <property type="match status" value="1"/>
</dbReference>
<keyword evidence="2 5" id="KW-0812">Transmembrane</keyword>
<dbReference type="KEGG" id="cfer:D4Z93_10410"/>
<feature type="transmembrane region" description="Helical" evidence="5">
    <location>
        <begin position="246"/>
        <end position="268"/>
    </location>
</feature>
<feature type="domain" description="Amino acid permease/ SLC12A" evidence="6">
    <location>
        <begin position="46"/>
        <end position="436"/>
    </location>
</feature>
<feature type="transmembrane region" description="Helical" evidence="5">
    <location>
        <begin position="99"/>
        <end position="125"/>
    </location>
</feature>
<dbReference type="PIRSF" id="PIRSF006060">
    <property type="entry name" value="AA_transporter"/>
    <property type="match status" value="1"/>
</dbReference>
<proteinExistence type="predicted"/>
<evidence type="ECO:0000313" key="8">
    <source>
        <dbReference type="Proteomes" id="UP000266301"/>
    </source>
</evidence>
<feature type="transmembrane region" description="Helical" evidence="5">
    <location>
        <begin position="343"/>
        <end position="363"/>
    </location>
</feature>
<dbReference type="OrthoDB" id="178667at2"/>
<name>A0A386H5M5_9CLOT</name>
<dbReference type="Pfam" id="PF00324">
    <property type="entry name" value="AA_permease"/>
    <property type="match status" value="1"/>
</dbReference>
<evidence type="ECO:0000256" key="3">
    <source>
        <dbReference type="ARBA" id="ARBA00022989"/>
    </source>
</evidence>
<feature type="transmembrane region" description="Helical" evidence="5">
    <location>
        <begin position="137"/>
        <end position="155"/>
    </location>
</feature>
<feature type="transmembrane region" description="Helical" evidence="5">
    <location>
        <begin position="401"/>
        <end position="422"/>
    </location>
</feature>
<evidence type="ECO:0000256" key="1">
    <source>
        <dbReference type="ARBA" id="ARBA00004141"/>
    </source>
</evidence>
<dbReference type="Proteomes" id="UP000266301">
    <property type="component" value="Chromosome"/>
</dbReference>
<feature type="transmembrane region" description="Helical" evidence="5">
    <location>
        <begin position="167"/>
        <end position="191"/>
    </location>
</feature>
<feature type="transmembrane region" description="Helical" evidence="5">
    <location>
        <begin position="428"/>
        <end position="448"/>
    </location>
</feature>
<reference evidence="7 8" key="1">
    <citation type="journal article" date="2019" name="Int. J. Syst. Evol. Microbiol.">
        <title>Clostridium fermenticellae sp. nov., isolated from the mud in a fermentation cellar for the production of the Chinese liquor, baijiu.</title>
        <authorList>
            <person name="Xu P.X."/>
            <person name="Chai L.J."/>
            <person name="Qiu T."/>
            <person name="Zhang X.J."/>
            <person name="Lu Z.M."/>
            <person name="Xiao C."/>
            <person name="Wang S.T."/>
            <person name="Shen C.H."/>
            <person name="Shi J.S."/>
            <person name="Xu Z.H."/>
        </authorList>
    </citation>
    <scope>NUCLEOTIDE SEQUENCE [LARGE SCALE GENOMIC DNA]</scope>
    <source>
        <strain evidence="7 8">JN500901</strain>
    </source>
</reference>
<sequence length="457" mass="50275">MKKECQENFQRTDLEEFGYKQELSRVLKTKDLVIYGLIIMVPIAPFGIYGIVNDAASGMAALAYLIGMLAMLFTAFSYAKMSEAIPIAGSVYCYVSKGLSPTVGFFAGWAILLDYAFIPALLYLLSGAALHDMMPSIPIFLWAFIFIICNTLINIRGIEMAARFNKILLVLQLIILTYFIICGGIGIAHGINGAEFSVKPLFNSKFGLSAVMPGVAICVLSYLGFDGISTLAEENQDGAKTIGRATIIALMVSGIIFVIQCWVAGMAYPDWHAFKDPNTSFYVIAFSVGGKALKLTCEIGITIALGFACALSFQTAVSRVLFSMARDELMPKVFSKVHPKFKTPYVATIFVAVIAVVVCSVFSEMIDILSCLVNFGALTSFAILHVTVVNYFVFRTKKYNFFQHIVLPSVGFIIIVYVWMHLANISKIIGLMWLTIGAVYYLVLTFVLKKDTSKMQV</sequence>
<feature type="transmembrane region" description="Helical" evidence="5">
    <location>
        <begin position="299"/>
        <end position="322"/>
    </location>
</feature>
<keyword evidence="8" id="KW-1185">Reference proteome</keyword>
<dbReference type="GO" id="GO:0016020">
    <property type="term" value="C:membrane"/>
    <property type="evidence" value="ECO:0007669"/>
    <property type="project" value="UniProtKB-SubCell"/>
</dbReference>
<keyword evidence="4 5" id="KW-0472">Membrane</keyword>
<feature type="transmembrane region" description="Helical" evidence="5">
    <location>
        <begin position="32"/>
        <end position="52"/>
    </location>
</feature>
<dbReference type="PANTHER" id="PTHR42770">
    <property type="entry name" value="AMINO ACID TRANSPORTER-RELATED"/>
    <property type="match status" value="1"/>
</dbReference>
<evidence type="ECO:0000256" key="2">
    <source>
        <dbReference type="ARBA" id="ARBA00022692"/>
    </source>
</evidence>
<evidence type="ECO:0000256" key="5">
    <source>
        <dbReference type="SAM" id="Phobius"/>
    </source>
</evidence>
<dbReference type="PANTHER" id="PTHR42770:SF16">
    <property type="entry name" value="AMINO ACID PERMEASE"/>
    <property type="match status" value="1"/>
</dbReference>
<dbReference type="RefSeq" id="WP_119973331.1">
    <property type="nucleotide sequence ID" value="NZ_CP032416.1"/>
</dbReference>
<feature type="transmembrane region" description="Helical" evidence="5">
    <location>
        <begin position="375"/>
        <end position="394"/>
    </location>
</feature>
<protein>
    <submittedName>
        <fullName evidence="7">Amino acid permease</fullName>
    </submittedName>
</protein>
<dbReference type="InterPro" id="IPR050367">
    <property type="entry name" value="APC_superfamily"/>
</dbReference>
<feature type="transmembrane region" description="Helical" evidence="5">
    <location>
        <begin position="58"/>
        <end position="79"/>
    </location>
</feature>
<dbReference type="InterPro" id="IPR004841">
    <property type="entry name" value="AA-permease/SLC12A_dom"/>
</dbReference>
<comment type="subcellular location">
    <subcellularLocation>
        <location evidence="1">Membrane</location>
        <topology evidence="1">Multi-pass membrane protein</topology>
    </subcellularLocation>
</comment>
<evidence type="ECO:0000259" key="6">
    <source>
        <dbReference type="Pfam" id="PF00324"/>
    </source>
</evidence>
<dbReference type="AlphaFoldDB" id="A0A386H5M5"/>
<keyword evidence="3 5" id="KW-1133">Transmembrane helix</keyword>
<dbReference type="EMBL" id="CP032416">
    <property type="protein sequence ID" value="AYD40914.1"/>
    <property type="molecule type" value="Genomic_DNA"/>
</dbReference>
<accession>A0A386H5M5</accession>